<keyword evidence="9 12" id="KW-0472">Membrane</keyword>
<dbReference type="Gene3D" id="1.20.1730.10">
    <property type="entry name" value="Sodium/glucose cotransporter"/>
    <property type="match status" value="1"/>
</dbReference>
<feature type="transmembrane region" description="Helical" evidence="12">
    <location>
        <begin position="697"/>
        <end position="714"/>
    </location>
</feature>
<feature type="transmembrane region" description="Helical" evidence="12">
    <location>
        <begin position="520"/>
        <end position="539"/>
    </location>
</feature>
<evidence type="ECO:0000313" key="13">
    <source>
        <dbReference type="EMBL" id="BBO33628.1"/>
    </source>
</evidence>
<dbReference type="InterPro" id="IPR051163">
    <property type="entry name" value="Sodium:Solute_Symporter_SSF"/>
</dbReference>
<keyword evidence="10" id="KW-0739">Sodium transport</keyword>
<evidence type="ECO:0008006" key="15">
    <source>
        <dbReference type="Google" id="ProtNLM"/>
    </source>
</evidence>
<dbReference type="GO" id="GO:0005886">
    <property type="term" value="C:plasma membrane"/>
    <property type="evidence" value="ECO:0007669"/>
    <property type="project" value="UniProtKB-SubCell"/>
</dbReference>
<comment type="subcellular location">
    <subcellularLocation>
        <location evidence="1">Cell membrane</location>
        <topology evidence="1">Multi-pass membrane protein</topology>
    </subcellularLocation>
</comment>
<evidence type="ECO:0000256" key="2">
    <source>
        <dbReference type="ARBA" id="ARBA00006434"/>
    </source>
</evidence>
<name>A0A5K7XAR4_9BACT</name>
<dbReference type="PANTHER" id="PTHR42985:SF40">
    <property type="entry name" value="LD47995P-RELATED"/>
    <property type="match status" value="1"/>
</dbReference>
<evidence type="ECO:0000256" key="8">
    <source>
        <dbReference type="ARBA" id="ARBA00023065"/>
    </source>
</evidence>
<feature type="transmembrane region" description="Helical" evidence="12">
    <location>
        <begin position="364"/>
        <end position="382"/>
    </location>
</feature>
<feature type="transmembrane region" description="Helical" evidence="12">
    <location>
        <begin position="721"/>
        <end position="740"/>
    </location>
</feature>
<dbReference type="InterPro" id="IPR016024">
    <property type="entry name" value="ARM-type_fold"/>
</dbReference>
<organism evidence="13 14">
    <name type="scientific">Lacipirellula parvula</name>
    <dbReference type="NCBI Taxonomy" id="2650471"/>
    <lineage>
        <taxon>Bacteria</taxon>
        <taxon>Pseudomonadati</taxon>
        <taxon>Planctomycetota</taxon>
        <taxon>Planctomycetia</taxon>
        <taxon>Pirellulales</taxon>
        <taxon>Lacipirellulaceae</taxon>
        <taxon>Lacipirellula</taxon>
    </lineage>
</organism>
<dbReference type="GO" id="GO:0006814">
    <property type="term" value="P:sodium ion transport"/>
    <property type="evidence" value="ECO:0007669"/>
    <property type="project" value="UniProtKB-KW"/>
</dbReference>
<dbReference type="KEGG" id="lpav:PLANPX_3240"/>
<dbReference type="NCBIfam" id="TIGR00813">
    <property type="entry name" value="sss"/>
    <property type="match status" value="1"/>
</dbReference>
<dbReference type="PROSITE" id="PS50283">
    <property type="entry name" value="NA_SOLUT_SYMP_3"/>
    <property type="match status" value="1"/>
</dbReference>
<reference evidence="14" key="1">
    <citation type="submission" date="2019-10" db="EMBL/GenBank/DDBJ databases">
        <title>Lacipirellula parvula gen. nov., sp. nov., representing a lineage of planctomycetes widespread in freshwater anoxic habitats, and description of the family Lacipirellulaceae.</title>
        <authorList>
            <person name="Dedysh S.N."/>
            <person name="Kulichevskaya I.S."/>
            <person name="Beletsky A.V."/>
            <person name="Rakitin A.L."/>
            <person name="Mardanov A.V."/>
            <person name="Ivanova A.A."/>
            <person name="Saltykova V.X."/>
            <person name="Rijpstra W.I.C."/>
            <person name="Sinninghe Damste J.S."/>
            <person name="Ravin N.V."/>
        </authorList>
    </citation>
    <scope>NUCLEOTIDE SEQUENCE [LARGE SCALE GENOMIC DNA]</scope>
    <source>
        <strain evidence="14">PX69</strain>
    </source>
</reference>
<evidence type="ECO:0000256" key="10">
    <source>
        <dbReference type="ARBA" id="ARBA00023201"/>
    </source>
</evidence>
<proteinExistence type="inferred from homology"/>
<dbReference type="Pfam" id="PF00474">
    <property type="entry name" value="SSF"/>
    <property type="match status" value="1"/>
</dbReference>
<evidence type="ECO:0000256" key="3">
    <source>
        <dbReference type="ARBA" id="ARBA00022448"/>
    </source>
</evidence>
<dbReference type="GO" id="GO:0015293">
    <property type="term" value="F:symporter activity"/>
    <property type="evidence" value="ECO:0007669"/>
    <property type="project" value="TreeGrafter"/>
</dbReference>
<keyword evidence="4" id="KW-1003">Cell membrane</keyword>
<accession>A0A5K7XAR4</accession>
<dbReference type="Proteomes" id="UP000326837">
    <property type="component" value="Chromosome"/>
</dbReference>
<evidence type="ECO:0000256" key="4">
    <source>
        <dbReference type="ARBA" id="ARBA00022475"/>
    </source>
</evidence>
<comment type="similarity">
    <text evidence="2 11">Belongs to the sodium:solute symporter (SSF) (TC 2.A.21) family.</text>
</comment>
<keyword evidence="14" id="KW-1185">Reference proteome</keyword>
<evidence type="ECO:0000256" key="6">
    <source>
        <dbReference type="ARBA" id="ARBA00022989"/>
    </source>
</evidence>
<evidence type="ECO:0000256" key="1">
    <source>
        <dbReference type="ARBA" id="ARBA00004651"/>
    </source>
</evidence>
<feature type="transmembrane region" description="Helical" evidence="12">
    <location>
        <begin position="443"/>
        <end position="464"/>
    </location>
</feature>
<feature type="transmembrane region" description="Helical" evidence="12">
    <location>
        <begin position="609"/>
        <end position="630"/>
    </location>
</feature>
<evidence type="ECO:0000256" key="11">
    <source>
        <dbReference type="RuleBase" id="RU362091"/>
    </source>
</evidence>
<dbReference type="InterPro" id="IPR038377">
    <property type="entry name" value="Na/Glc_symporter_sf"/>
</dbReference>
<feature type="transmembrane region" description="Helical" evidence="12">
    <location>
        <begin position="333"/>
        <end position="352"/>
    </location>
</feature>
<evidence type="ECO:0000256" key="7">
    <source>
        <dbReference type="ARBA" id="ARBA00023053"/>
    </source>
</evidence>
<keyword evidence="6 12" id="KW-1133">Transmembrane helix</keyword>
<dbReference type="SUPFAM" id="SSF48371">
    <property type="entry name" value="ARM repeat"/>
    <property type="match status" value="1"/>
</dbReference>
<feature type="transmembrane region" description="Helical" evidence="12">
    <location>
        <begin position="414"/>
        <end position="437"/>
    </location>
</feature>
<feature type="transmembrane region" description="Helical" evidence="12">
    <location>
        <begin position="476"/>
        <end position="500"/>
    </location>
</feature>
<dbReference type="InterPro" id="IPR001734">
    <property type="entry name" value="Na/solute_symporter"/>
</dbReference>
<feature type="transmembrane region" description="Helical" evidence="12">
    <location>
        <begin position="667"/>
        <end position="685"/>
    </location>
</feature>
<protein>
    <recommendedName>
        <fullName evidence="15">Sodium-solute symporter</fullName>
    </recommendedName>
</protein>
<sequence length="781" mass="83450">MLAAALHGNGGFARAQDAPPTVTPSAAAEKTLSELSKHQQPEVAVDAIARLASLGYRNATQPLLTTLHPEASGTLAAVVANRTIAQSDDHLDARDEAIQHLIAVAVNAASPVRQAALASLTAVSGKPSDQQIKQLRDGCIDPVGEAYIAFIFPEVADKQKIVQSINLLSSQQSDDRTNAAFALQHSRNDPTFNLSTHDITAAELTPDDSVVAAYATLLFADSANLSQAKNALLSFATGDAVDRAIVCEGLAERGNQSDLSVLNRFLQDENPAVQASAATAMLRIDRRQERSFGWLDWSVLAIYAVAMLVVGWMFSGVTSAEEYLLGGRAMKPWAVGVSLFATLMSTMTYLAFPGEMIRHGPLILSSFFSFPLVYLVVGRLIIPFIMRLRVTSAYEILEQRFGLSVRMLGSSMFLMLRLFWMATIVYATADIVLVPLLNLDSSATPLVCAAMAILTIAYTSMGGLQAVVVIDVIQTFIMLAGALLSLALISIKMGGVGAWIPTEWLPAWESPTFFSPDSRISVGMAIVSTFTWYICTACSDQMAIQRYLATRDAPSARKMFGVSLVCDFGVAVILSLLGLALLAYFTAHPEMLPDKATISSSADELLPRFIVRVLPAGVAGLVVAGILSAAMDSLSSGLNSACSVINEDWINRFWPGPRRNELRQVKAISWIVGIAVIAVSFITAYVPGNLMELCYKVINLLVTPLASLFLLAMFVRWATTLGAWAATATSLAVAVGVAFFEIGGLSFIWIMPASLLTGIGMGCVASLLPVGDRPPSLAGAD</sequence>
<dbReference type="PANTHER" id="PTHR42985">
    <property type="entry name" value="SODIUM-COUPLED MONOCARBOXYLATE TRANSPORTER"/>
    <property type="match status" value="1"/>
</dbReference>
<keyword evidence="3" id="KW-0813">Transport</keyword>
<keyword evidence="8" id="KW-0406">Ion transport</keyword>
<dbReference type="AlphaFoldDB" id="A0A5K7XAR4"/>
<dbReference type="InterPro" id="IPR011989">
    <property type="entry name" value="ARM-like"/>
</dbReference>
<keyword evidence="5 12" id="KW-0812">Transmembrane</keyword>
<evidence type="ECO:0000256" key="9">
    <source>
        <dbReference type="ARBA" id="ARBA00023136"/>
    </source>
</evidence>
<gene>
    <name evidence="13" type="ORF">PLANPX_3240</name>
</gene>
<evidence type="ECO:0000256" key="12">
    <source>
        <dbReference type="SAM" id="Phobius"/>
    </source>
</evidence>
<dbReference type="EMBL" id="AP021861">
    <property type="protein sequence ID" value="BBO33628.1"/>
    <property type="molecule type" value="Genomic_DNA"/>
</dbReference>
<evidence type="ECO:0000313" key="14">
    <source>
        <dbReference type="Proteomes" id="UP000326837"/>
    </source>
</evidence>
<evidence type="ECO:0000256" key="5">
    <source>
        <dbReference type="ARBA" id="ARBA00022692"/>
    </source>
</evidence>
<feature type="transmembrane region" description="Helical" evidence="12">
    <location>
        <begin position="292"/>
        <end position="312"/>
    </location>
</feature>
<feature type="transmembrane region" description="Helical" evidence="12">
    <location>
        <begin position="560"/>
        <end position="585"/>
    </location>
</feature>
<keyword evidence="7" id="KW-0915">Sodium</keyword>
<dbReference type="Gene3D" id="1.25.10.10">
    <property type="entry name" value="Leucine-rich Repeat Variant"/>
    <property type="match status" value="1"/>
</dbReference>
<feature type="transmembrane region" description="Helical" evidence="12">
    <location>
        <begin position="746"/>
        <end position="768"/>
    </location>
</feature>